<proteinExistence type="predicted"/>
<comment type="caution">
    <text evidence="2">The sequence shown here is derived from an EMBL/GenBank/DDBJ whole genome shotgun (WGS) entry which is preliminary data.</text>
</comment>
<dbReference type="Gene3D" id="3.90.320.10">
    <property type="match status" value="1"/>
</dbReference>
<dbReference type="PANTHER" id="PTHR46609:SF6">
    <property type="entry name" value="EXONUCLEASE, PHAGE-TYPE_RECB, C-TERMINAL DOMAIN-CONTAINING PROTEIN-RELATED"/>
    <property type="match status" value="1"/>
</dbReference>
<name>A0AAD5SP76_9FUNG</name>
<evidence type="ECO:0000313" key="3">
    <source>
        <dbReference type="Proteomes" id="UP001212841"/>
    </source>
</evidence>
<accession>A0AAD5SP76</accession>
<feature type="domain" description="YqaJ viral recombinase" evidence="1">
    <location>
        <begin position="42"/>
        <end position="95"/>
    </location>
</feature>
<dbReference type="AlphaFoldDB" id="A0AAD5SP76"/>
<reference evidence="2" key="1">
    <citation type="submission" date="2020-05" db="EMBL/GenBank/DDBJ databases">
        <title>Phylogenomic resolution of chytrid fungi.</title>
        <authorList>
            <person name="Stajich J.E."/>
            <person name="Amses K."/>
            <person name="Simmons R."/>
            <person name="Seto K."/>
            <person name="Myers J."/>
            <person name="Bonds A."/>
            <person name="Quandt C.A."/>
            <person name="Barry K."/>
            <person name="Liu P."/>
            <person name="Grigoriev I."/>
            <person name="Longcore J.E."/>
            <person name="James T.Y."/>
        </authorList>
    </citation>
    <scope>NUCLEOTIDE SEQUENCE</scope>
    <source>
        <strain evidence="2">JEL0318</strain>
    </source>
</reference>
<dbReference type="InterPro" id="IPR011604">
    <property type="entry name" value="PDDEXK-like_dom_sf"/>
</dbReference>
<protein>
    <recommendedName>
        <fullName evidence="1">YqaJ viral recombinase domain-containing protein</fullName>
    </recommendedName>
</protein>
<dbReference type="GO" id="GO:0006302">
    <property type="term" value="P:double-strand break repair"/>
    <property type="evidence" value="ECO:0007669"/>
    <property type="project" value="UniProtKB-ARBA"/>
</dbReference>
<gene>
    <name evidence="2" type="ORF">HK097_010662</name>
</gene>
<dbReference type="EMBL" id="JADGJD010000081">
    <property type="protein sequence ID" value="KAJ3055386.1"/>
    <property type="molecule type" value="Genomic_DNA"/>
</dbReference>
<keyword evidence="3" id="KW-1185">Reference proteome</keyword>
<dbReference type="InterPro" id="IPR051703">
    <property type="entry name" value="NF-kappa-B_Signaling_Reg"/>
</dbReference>
<evidence type="ECO:0000259" key="1">
    <source>
        <dbReference type="Pfam" id="PF09588"/>
    </source>
</evidence>
<dbReference type="SUPFAM" id="SSF52980">
    <property type="entry name" value="Restriction endonuclease-like"/>
    <property type="match status" value="1"/>
</dbReference>
<evidence type="ECO:0000313" key="2">
    <source>
        <dbReference type="EMBL" id="KAJ3055386.1"/>
    </source>
</evidence>
<dbReference type="Pfam" id="PF09588">
    <property type="entry name" value="YqaJ"/>
    <property type="match status" value="1"/>
</dbReference>
<dbReference type="InterPro" id="IPR011335">
    <property type="entry name" value="Restrct_endonuc-II-like"/>
</dbReference>
<dbReference type="PANTHER" id="PTHR46609">
    <property type="entry name" value="EXONUCLEASE, PHAGE-TYPE/RECB, C-TERMINAL DOMAIN-CONTAINING PROTEIN"/>
    <property type="match status" value="1"/>
</dbReference>
<dbReference type="InterPro" id="IPR019080">
    <property type="entry name" value="YqaJ_viral_recombinase"/>
</dbReference>
<dbReference type="Proteomes" id="UP001212841">
    <property type="component" value="Unassembled WGS sequence"/>
</dbReference>
<sequence>MVLIKMDFKWIFRMEPVALRLLEHHLPLPATSNLFSPVTPFGFITHDKHPWLGASIDGVLGDGTIVEVKCPQTYGKVGLNVPPELIYWVQIQIQLETLSLPRAILYKSQFVKYPNIDMWLADTSTLFKGLHLLPRKENIEPIDYQNGNGEEVDFVSPPEEVVPWMVDQPMPPKSRNGNWLEGPTVGGTYDWSVDGLGRPEYDYGRMVEWLTHTMSGRDAGEVCKPILWGLESWTVQEVLRDEEWFRGVRPVLREWWEKIREEVQVRRRGDGVQKSGVDRIEASMGSFRQVLGS</sequence>
<organism evidence="2 3">
    <name type="scientific">Rhizophlyctis rosea</name>
    <dbReference type="NCBI Taxonomy" id="64517"/>
    <lineage>
        <taxon>Eukaryota</taxon>
        <taxon>Fungi</taxon>
        <taxon>Fungi incertae sedis</taxon>
        <taxon>Chytridiomycota</taxon>
        <taxon>Chytridiomycota incertae sedis</taxon>
        <taxon>Chytridiomycetes</taxon>
        <taxon>Rhizophlyctidales</taxon>
        <taxon>Rhizophlyctidaceae</taxon>
        <taxon>Rhizophlyctis</taxon>
    </lineage>
</organism>